<dbReference type="PRINTS" id="PR00846">
    <property type="entry name" value="GLHYDRLASE56"/>
</dbReference>
<dbReference type="GO" id="GO:0006952">
    <property type="term" value="P:defense response"/>
    <property type="evidence" value="ECO:0007669"/>
    <property type="project" value="InterPro"/>
</dbReference>
<name>D1MEJ6_EUMPO</name>
<keyword evidence="2 6" id="KW-1015">Disulfide bond</keyword>
<keyword evidence="8" id="KW-0732">Signal</keyword>
<dbReference type="Gene3D" id="3.20.20.70">
    <property type="entry name" value="Aldolase class I"/>
    <property type="match status" value="1"/>
</dbReference>
<accession>D1MEJ6</accession>
<dbReference type="PIRSF" id="PIRSF038193">
    <property type="entry name" value="Hyaluronidase"/>
    <property type="match status" value="1"/>
</dbReference>
<evidence type="ECO:0000256" key="6">
    <source>
        <dbReference type="PIRSR" id="PIRSR038193-3"/>
    </source>
</evidence>
<evidence type="ECO:0000256" key="3">
    <source>
        <dbReference type="ARBA" id="ARBA00023180"/>
    </source>
</evidence>
<keyword evidence="7" id="KW-0378">Hydrolase</keyword>
<dbReference type="EMBL" id="GU136241">
    <property type="protein sequence ID" value="ACZ37402.1"/>
    <property type="molecule type" value="mRNA"/>
</dbReference>
<reference evidence="9" key="1">
    <citation type="journal article" date="2010" name="Toxicon">
        <title>Differential gene expression profiles in the venom gland/sac of Eumenes pomiformis (Hymenoptera: Eumenidae).</title>
        <authorList>
            <person name="Baek J.H."/>
            <person name="Lee S.H."/>
        </authorList>
    </citation>
    <scope>NUCLEOTIDE SEQUENCE</scope>
</reference>
<feature type="disulfide bond" evidence="6">
    <location>
        <begin position="49"/>
        <end position="342"/>
    </location>
</feature>
<dbReference type="GO" id="GO:0005975">
    <property type="term" value="P:carbohydrate metabolic process"/>
    <property type="evidence" value="ECO:0007669"/>
    <property type="project" value="UniProtKB-UniRule"/>
</dbReference>
<dbReference type="InterPro" id="IPR001329">
    <property type="entry name" value="Venom_Hyaluronidase"/>
</dbReference>
<dbReference type="PRINTS" id="PR00847">
    <property type="entry name" value="HYALURONDASE"/>
</dbReference>
<dbReference type="CAZy" id="GH56">
    <property type="family name" value="Glycoside Hydrolase Family 56"/>
</dbReference>
<keyword evidence="3" id="KW-0325">Glycoprotein</keyword>
<dbReference type="AlphaFoldDB" id="D1MEJ6"/>
<evidence type="ECO:0000256" key="1">
    <source>
        <dbReference type="ARBA" id="ARBA00008871"/>
    </source>
</evidence>
<dbReference type="PANTHER" id="PTHR11769:SF35">
    <property type="entry name" value="HYALURONIDASE"/>
    <property type="match status" value="1"/>
</dbReference>
<keyword evidence="7" id="KW-0326">Glycosidase</keyword>
<dbReference type="GO" id="GO:0004415">
    <property type="term" value="F:hyalurononglucosaminidase activity"/>
    <property type="evidence" value="ECO:0007669"/>
    <property type="project" value="UniProtKB-UniRule"/>
</dbReference>
<dbReference type="GO" id="GO:0030214">
    <property type="term" value="P:hyaluronan catabolic process"/>
    <property type="evidence" value="ECO:0007669"/>
    <property type="project" value="TreeGrafter"/>
</dbReference>
<feature type="chain" id="PRO_5003024974" description="Hyaluronidase" evidence="8">
    <location>
        <begin position="19"/>
        <end position="372"/>
    </location>
</feature>
<feature type="disulfide bond" evidence="6">
    <location>
        <begin position="219"/>
        <end position="231"/>
    </location>
</feature>
<evidence type="ECO:0000256" key="4">
    <source>
        <dbReference type="PIRNR" id="PIRNR038193"/>
    </source>
</evidence>
<dbReference type="Pfam" id="PF01630">
    <property type="entry name" value="Glyco_hydro_56"/>
    <property type="match status" value="1"/>
</dbReference>
<gene>
    <name evidence="9" type="primary">Hya1</name>
</gene>
<sequence length="372" mass="43784">MILAVQLVLLLLYPIVRAGITDICGFYCTPEYRVKRHFYIYWNVPTFMCHKYGLDFSEVKDFNIMQNKDDLFHGDVVTIMYDPGSFPAMLPLNKTTKKDKYKKRNGGVPQMGNYQKHRTAFIEDLDKYVPDVDYDGIGVIDFEHWKPIFRQNWGTQKLYKDLSYDLVKQMHPLWSRPTIESEAIKKFEKNGRYFMEETLKTAKKYRFKGDWGYYGYPYCYNLSPGHPGIDCNQKAMSDNDKMSWLFNNQDLLMPSVYVKYFMQAFERAALVQGRVKEAVRISNNHKNLPRVIPYWWYKYTDQMDVFLSEKDVKNTFREILYNGGDGIIIWGSSADVNSESKCKRLRKYLIEMLGPLAAKLIHSANEGTFLDY</sequence>
<proteinExistence type="evidence at transcript level"/>
<evidence type="ECO:0000256" key="5">
    <source>
        <dbReference type="PIRSR" id="PIRSR038193-1"/>
    </source>
</evidence>
<organism evidence="9">
    <name type="scientific">Eumenes pomiformis</name>
    <name type="common">Potter wasp</name>
    <name type="synonym">Vespa pomiformis</name>
    <dbReference type="NCBI Taxonomy" id="693051"/>
    <lineage>
        <taxon>Eukaryota</taxon>
        <taxon>Metazoa</taxon>
        <taxon>Ecdysozoa</taxon>
        <taxon>Arthropoda</taxon>
        <taxon>Hexapoda</taxon>
        <taxon>Insecta</taxon>
        <taxon>Pterygota</taxon>
        <taxon>Neoptera</taxon>
        <taxon>Endopterygota</taxon>
        <taxon>Hymenoptera</taxon>
        <taxon>Apocrita</taxon>
        <taxon>Aculeata</taxon>
        <taxon>Vespoidea</taxon>
        <taxon>Vespidae</taxon>
        <taxon>Eumeninae</taxon>
        <taxon>Eumenes</taxon>
    </lineage>
</organism>
<comment type="catalytic activity">
    <reaction evidence="7">
        <text>Random hydrolysis of (1-&gt;4)-linkages between N-acetyl-beta-D-glucosamine and D-glucuronate residues in hyaluronate.</text>
        <dbReference type="EC" id="3.2.1.35"/>
    </reaction>
</comment>
<evidence type="ECO:0000256" key="7">
    <source>
        <dbReference type="RuleBase" id="RU610713"/>
    </source>
</evidence>
<evidence type="ECO:0000313" key="9">
    <source>
        <dbReference type="EMBL" id="ACZ37402.1"/>
    </source>
</evidence>
<dbReference type="InterPro" id="IPR013785">
    <property type="entry name" value="Aldolase_TIM"/>
</dbReference>
<dbReference type="PANTHER" id="PTHR11769">
    <property type="entry name" value="HYALURONIDASE"/>
    <property type="match status" value="1"/>
</dbReference>
<feature type="signal peptide" evidence="8">
    <location>
        <begin position="1"/>
        <end position="18"/>
    </location>
</feature>
<protein>
    <recommendedName>
        <fullName evidence="7">Hyaluronidase</fullName>
        <ecNumber evidence="7">3.2.1.35</ecNumber>
    </recommendedName>
</protein>
<feature type="active site" description="Proton donor" evidence="5">
    <location>
        <position position="143"/>
    </location>
</feature>
<comment type="similarity">
    <text evidence="1 4 7">Belongs to the glycosyl hydrolase 56 family.</text>
</comment>
<dbReference type="SUPFAM" id="SSF51445">
    <property type="entry name" value="(Trans)glycosidases"/>
    <property type="match status" value="1"/>
</dbReference>
<dbReference type="InterPro" id="IPR018155">
    <property type="entry name" value="Hyaluronidase"/>
</dbReference>
<dbReference type="InterPro" id="IPR017853">
    <property type="entry name" value="GH"/>
</dbReference>
<evidence type="ECO:0000256" key="2">
    <source>
        <dbReference type="ARBA" id="ARBA00023157"/>
    </source>
</evidence>
<dbReference type="EC" id="3.2.1.35" evidence="7"/>
<evidence type="ECO:0000256" key="8">
    <source>
        <dbReference type="SAM" id="SignalP"/>
    </source>
</evidence>